<proteinExistence type="predicted"/>
<protein>
    <submittedName>
        <fullName evidence="1">Uncharacterized protein</fullName>
    </submittedName>
</protein>
<evidence type="ECO:0000313" key="2">
    <source>
        <dbReference type="Proteomes" id="UP000305067"/>
    </source>
</evidence>
<dbReference type="Proteomes" id="UP000305067">
    <property type="component" value="Unassembled WGS sequence"/>
</dbReference>
<dbReference type="EMBL" id="ML178818">
    <property type="protein sequence ID" value="TFL04314.1"/>
    <property type="molecule type" value="Genomic_DNA"/>
</dbReference>
<gene>
    <name evidence="1" type="ORF">BDV98DRAFT_313131</name>
</gene>
<evidence type="ECO:0000313" key="1">
    <source>
        <dbReference type="EMBL" id="TFL04314.1"/>
    </source>
</evidence>
<name>A0A5C3R0T4_9AGAR</name>
<accession>A0A5C3R0T4</accession>
<sequence length="140" mass="15250">MTRATVTLCVSLQCTRTDGQESPSTPCILFYSYHTFPVSLSCARSRPNAVLPSAGDYKSNHLNFPSFLLLLYQQRSMKLTTCISAILALASTAAAGVVTLDARDLPNEASCINYAKLSKIHKFSRGWSQACSNLRLQSPA</sequence>
<organism evidence="1 2">
    <name type="scientific">Pterulicium gracile</name>
    <dbReference type="NCBI Taxonomy" id="1884261"/>
    <lineage>
        <taxon>Eukaryota</taxon>
        <taxon>Fungi</taxon>
        <taxon>Dikarya</taxon>
        <taxon>Basidiomycota</taxon>
        <taxon>Agaricomycotina</taxon>
        <taxon>Agaricomycetes</taxon>
        <taxon>Agaricomycetidae</taxon>
        <taxon>Agaricales</taxon>
        <taxon>Pleurotineae</taxon>
        <taxon>Pterulaceae</taxon>
        <taxon>Pterulicium</taxon>
    </lineage>
</organism>
<dbReference type="AlphaFoldDB" id="A0A5C3R0T4"/>
<reference evidence="1 2" key="1">
    <citation type="journal article" date="2019" name="Nat. Ecol. Evol.">
        <title>Megaphylogeny resolves global patterns of mushroom evolution.</title>
        <authorList>
            <person name="Varga T."/>
            <person name="Krizsan K."/>
            <person name="Foldi C."/>
            <person name="Dima B."/>
            <person name="Sanchez-Garcia M."/>
            <person name="Sanchez-Ramirez S."/>
            <person name="Szollosi G.J."/>
            <person name="Szarkandi J.G."/>
            <person name="Papp V."/>
            <person name="Albert L."/>
            <person name="Andreopoulos W."/>
            <person name="Angelini C."/>
            <person name="Antonin V."/>
            <person name="Barry K.W."/>
            <person name="Bougher N.L."/>
            <person name="Buchanan P."/>
            <person name="Buyck B."/>
            <person name="Bense V."/>
            <person name="Catcheside P."/>
            <person name="Chovatia M."/>
            <person name="Cooper J."/>
            <person name="Damon W."/>
            <person name="Desjardin D."/>
            <person name="Finy P."/>
            <person name="Geml J."/>
            <person name="Haridas S."/>
            <person name="Hughes K."/>
            <person name="Justo A."/>
            <person name="Karasinski D."/>
            <person name="Kautmanova I."/>
            <person name="Kiss B."/>
            <person name="Kocsube S."/>
            <person name="Kotiranta H."/>
            <person name="LaButti K.M."/>
            <person name="Lechner B.E."/>
            <person name="Liimatainen K."/>
            <person name="Lipzen A."/>
            <person name="Lukacs Z."/>
            <person name="Mihaltcheva S."/>
            <person name="Morgado L.N."/>
            <person name="Niskanen T."/>
            <person name="Noordeloos M.E."/>
            <person name="Ohm R.A."/>
            <person name="Ortiz-Santana B."/>
            <person name="Ovrebo C."/>
            <person name="Racz N."/>
            <person name="Riley R."/>
            <person name="Savchenko A."/>
            <person name="Shiryaev A."/>
            <person name="Soop K."/>
            <person name="Spirin V."/>
            <person name="Szebenyi C."/>
            <person name="Tomsovsky M."/>
            <person name="Tulloss R.E."/>
            <person name="Uehling J."/>
            <person name="Grigoriev I.V."/>
            <person name="Vagvolgyi C."/>
            <person name="Papp T."/>
            <person name="Martin F.M."/>
            <person name="Miettinen O."/>
            <person name="Hibbett D.S."/>
            <person name="Nagy L.G."/>
        </authorList>
    </citation>
    <scope>NUCLEOTIDE SEQUENCE [LARGE SCALE GENOMIC DNA]</scope>
    <source>
        <strain evidence="1 2">CBS 309.79</strain>
    </source>
</reference>
<keyword evidence="2" id="KW-1185">Reference proteome</keyword>